<keyword evidence="4" id="KW-1185">Reference proteome</keyword>
<proteinExistence type="predicted"/>
<evidence type="ECO:0000313" key="4">
    <source>
        <dbReference type="Proteomes" id="UP000215450"/>
    </source>
</evidence>
<feature type="domain" description="NERD" evidence="1">
    <location>
        <begin position="44"/>
        <end position="162"/>
    </location>
</feature>
<protein>
    <submittedName>
        <fullName evidence="2">Nuclease-related domain protein</fullName>
    </submittedName>
</protein>
<name>A0A238HIX7_9NEIS</name>
<accession>A0A238HIX7</accession>
<dbReference type="RefSeq" id="WP_095063370.1">
    <property type="nucleotide sequence ID" value="NZ_FXUV02000054.1"/>
</dbReference>
<dbReference type="OrthoDB" id="5500241at2"/>
<dbReference type="Proteomes" id="UP000215450">
    <property type="component" value="Unassembled WGS sequence"/>
</dbReference>
<dbReference type="InterPro" id="IPR011528">
    <property type="entry name" value="NERD"/>
</dbReference>
<dbReference type="STRING" id="1522312.GCA_900177895_01895"/>
<evidence type="ECO:0000313" key="2">
    <source>
        <dbReference type="EMBL" id="SMQ13417.1"/>
    </source>
</evidence>
<dbReference type="EMBL" id="FXUV01000063">
    <property type="protein sequence ID" value="SMQ13417.1"/>
    <property type="molecule type" value="Genomic_DNA"/>
</dbReference>
<dbReference type="EMBL" id="FXUV02000054">
    <property type="protein sequence ID" value="SNB81255.1"/>
    <property type="molecule type" value="Genomic_DNA"/>
</dbReference>
<gene>
    <name evidence="3" type="ORF">KEBURONENSIS_00460</name>
    <name evidence="2" type="ORF">KEBURONENSIS_00556</name>
</gene>
<reference evidence="3 4" key="2">
    <citation type="submission" date="2017-06" db="EMBL/GenBank/DDBJ databases">
        <authorList>
            <person name="Kim H.J."/>
            <person name="Triplett B.A."/>
        </authorList>
    </citation>
    <scope>NUCLEOTIDE SEQUENCE [LARGE SCALE GENOMIC DNA]</scope>
    <source>
        <strain evidence="3">Kingella_eburonensis</strain>
    </source>
</reference>
<dbReference type="AlphaFoldDB" id="A0A238HIX7"/>
<evidence type="ECO:0000313" key="3">
    <source>
        <dbReference type="EMBL" id="SNB81255.1"/>
    </source>
</evidence>
<dbReference type="Pfam" id="PF08378">
    <property type="entry name" value="NERD"/>
    <property type="match status" value="1"/>
</dbReference>
<reference evidence="2" key="1">
    <citation type="submission" date="2017-05" db="EMBL/GenBank/DDBJ databases">
        <authorList>
            <person name="Song R."/>
            <person name="Chenine A.L."/>
            <person name="Ruprecht R.M."/>
        </authorList>
    </citation>
    <scope>NUCLEOTIDE SEQUENCE</scope>
    <source>
        <strain evidence="2">Kingella_eburonensis</strain>
    </source>
</reference>
<evidence type="ECO:0000259" key="1">
    <source>
        <dbReference type="PROSITE" id="PS50965"/>
    </source>
</evidence>
<organism evidence="2">
    <name type="scientific">Kingella negevensis</name>
    <dbReference type="NCBI Taxonomy" id="1522312"/>
    <lineage>
        <taxon>Bacteria</taxon>
        <taxon>Pseudomonadati</taxon>
        <taxon>Pseudomonadota</taxon>
        <taxon>Betaproteobacteria</taxon>
        <taxon>Neisseriales</taxon>
        <taxon>Neisseriaceae</taxon>
        <taxon>Kingella</taxon>
    </lineage>
</organism>
<dbReference type="PROSITE" id="PS50965">
    <property type="entry name" value="NERD"/>
    <property type="match status" value="1"/>
</dbReference>
<sequence length="309" mass="35628">MIIKKFDVSDRKQDIAELNTLLKLPYLTQSQKDAIFKEILMINAGIKGEEEAAYQIDFHYKSSKNWAVIHNLRLELDGNVAQIDHLLIDRMLEIYICESKHFSEGIEINEHGEFAMYYQGKPRGIPSPIEQNNRHKLLLQQAFNSDEMNLPTRLGLKMKPFSFFNMILVGSSAIIKRPQNGKNVEDLDRIIKVDHLYKRINKDINPLNPVLFAKQVATMTQMISTETLQTFAENLAALHKPAKKTDWKVRFGIKEPQPENVQPPCCTACNKVITSEKVVDYCKNNAQLFSNKMYCFDCQQKIKRQHKAA</sequence>